<feature type="transmembrane region" description="Helical" evidence="1">
    <location>
        <begin position="162"/>
        <end position="181"/>
    </location>
</feature>
<keyword evidence="1" id="KW-0812">Transmembrane</keyword>
<reference evidence="2 3" key="1">
    <citation type="submission" date="2020-04" db="EMBL/GenBank/DDBJ databases">
        <title>Advantages and limits of metagenomic assembly and binning of a giant virus.</title>
        <authorList>
            <person name="Schulz F."/>
            <person name="Andreani J."/>
            <person name="Francis R."/>
            <person name="Boudjemaa H."/>
            <person name="Bou Khalil J.Y."/>
            <person name="Lee J."/>
            <person name="La Scola B."/>
            <person name="Woyke T."/>
        </authorList>
    </citation>
    <scope>NUCLEOTIDE SEQUENCE [LARGE SCALE GENOMIC DNA]</scope>
    <source>
        <strain evidence="2 3">FV1/VV64</strain>
    </source>
</reference>
<evidence type="ECO:0000313" key="3">
    <source>
        <dbReference type="Proteomes" id="UP001162001"/>
    </source>
</evidence>
<organism evidence="2 3">
    <name type="scientific">Fadolivirus FV1/VV64</name>
    <dbReference type="NCBI Taxonomy" id="3070911"/>
    <lineage>
        <taxon>Viruses</taxon>
        <taxon>Varidnaviria</taxon>
        <taxon>Bamfordvirae</taxon>
        <taxon>Nucleocytoviricota</taxon>
        <taxon>Megaviricetes</taxon>
        <taxon>Imitervirales</taxon>
        <taxon>Mimiviridae</taxon>
        <taxon>Klosneuvirinae</taxon>
        <taxon>Fadolivirus</taxon>
        <taxon>Fadolivirus algeromassiliense</taxon>
    </lineage>
</organism>
<name>A0A7D3UWG2_9VIRU</name>
<keyword evidence="3" id="KW-1185">Reference proteome</keyword>
<dbReference type="EMBL" id="MT418680">
    <property type="protein sequence ID" value="QKF94854.1"/>
    <property type="molecule type" value="Genomic_DNA"/>
</dbReference>
<accession>A0A7D3UWG2</accession>
<sequence>MQYFDYLKNYVWNINIPNITDYYTNTIETIKDVKNVDYGRFYPNVTHIYESITDNTIINTIKEINYTNYIPDISERASTIVNRVNEIDYTVLYNNSVVNGVKNIDITETVYKYNPINYPLMLFYMIVNQIGFHMCRISVLLLLSLWISVFTMRFVLVKSINFYNLTLVIFLNLMFMVYYPAQCFQ</sequence>
<keyword evidence="1" id="KW-0472">Membrane</keyword>
<evidence type="ECO:0000313" key="2">
    <source>
        <dbReference type="EMBL" id="QKF94854.1"/>
    </source>
</evidence>
<protein>
    <submittedName>
        <fullName evidence="2">Uncharacterized protein</fullName>
    </submittedName>
</protein>
<gene>
    <name evidence="2" type="ORF">Fadolivirus_1_1396</name>
</gene>
<dbReference type="Proteomes" id="UP001162001">
    <property type="component" value="Segment"/>
</dbReference>
<keyword evidence="1" id="KW-1133">Transmembrane helix</keyword>
<proteinExistence type="predicted"/>
<evidence type="ECO:0000256" key="1">
    <source>
        <dbReference type="SAM" id="Phobius"/>
    </source>
</evidence>
<feature type="transmembrane region" description="Helical" evidence="1">
    <location>
        <begin position="137"/>
        <end position="156"/>
    </location>
</feature>